<keyword evidence="5" id="KW-1185">Reference proteome</keyword>
<dbReference type="InterPro" id="IPR000182">
    <property type="entry name" value="GNAT_dom"/>
</dbReference>
<dbReference type="Gene3D" id="3.40.630.30">
    <property type="match status" value="1"/>
</dbReference>
<dbReference type="CDD" id="cd04301">
    <property type="entry name" value="NAT_SF"/>
    <property type="match status" value="1"/>
</dbReference>
<dbReference type="PANTHER" id="PTHR43420">
    <property type="entry name" value="ACETYLTRANSFERASE"/>
    <property type="match status" value="1"/>
</dbReference>
<name>A0A4S3K7Z8_9GAMM</name>
<dbReference type="EMBL" id="MWIO01000084">
    <property type="protein sequence ID" value="THD03894.1"/>
    <property type="molecule type" value="Genomic_DNA"/>
</dbReference>
<evidence type="ECO:0000313" key="5">
    <source>
        <dbReference type="Proteomes" id="UP000306317"/>
    </source>
</evidence>
<gene>
    <name evidence="4" type="ORF">B1991_18010</name>
</gene>
<protein>
    <submittedName>
        <fullName evidence="4">GNAT family N-acetyltransferase</fullName>
    </submittedName>
</protein>
<reference evidence="4 5" key="1">
    <citation type="submission" date="2017-02" db="EMBL/GenBank/DDBJ databases">
        <title>Whole genome sequencing of Rhodanobacter lindaniclasticus DSM 17932.</title>
        <authorList>
            <person name="Kumar S."/>
            <person name="Patil P."/>
            <person name="Patil P.B."/>
        </authorList>
    </citation>
    <scope>NUCLEOTIDE SEQUENCE [LARGE SCALE GENOMIC DNA]</scope>
    <source>
        <strain evidence="4 5">DSM 17932</strain>
    </source>
</reference>
<evidence type="ECO:0000256" key="2">
    <source>
        <dbReference type="ARBA" id="ARBA00023315"/>
    </source>
</evidence>
<evidence type="ECO:0000256" key="1">
    <source>
        <dbReference type="ARBA" id="ARBA00022679"/>
    </source>
</evidence>
<dbReference type="OrthoDB" id="5173601at2"/>
<dbReference type="SUPFAM" id="SSF55729">
    <property type="entry name" value="Acyl-CoA N-acyltransferases (Nat)"/>
    <property type="match status" value="1"/>
</dbReference>
<organism evidence="4 5">
    <name type="scientific">Rhodanobacter lindaniclasticus</name>
    <dbReference type="NCBI Taxonomy" id="75310"/>
    <lineage>
        <taxon>Bacteria</taxon>
        <taxon>Pseudomonadati</taxon>
        <taxon>Pseudomonadota</taxon>
        <taxon>Gammaproteobacteria</taxon>
        <taxon>Lysobacterales</taxon>
        <taxon>Rhodanobacteraceae</taxon>
        <taxon>Rhodanobacter</taxon>
    </lineage>
</organism>
<proteinExistence type="predicted"/>
<dbReference type="RefSeq" id="WP_136260068.1">
    <property type="nucleotide sequence ID" value="NZ_MWIO01000084.1"/>
</dbReference>
<dbReference type="PROSITE" id="PS51186">
    <property type="entry name" value="GNAT"/>
    <property type="match status" value="1"/>
</dbReference>
<feature type="domain" description="N-acetyltransferase" evidence="3">
    <location>
        <begin position="6"/>
        <end position="157"/>
    </location>
</feature>
<accession>A0A4S3K7Z8</accession>
<dbReference type="Pfam" id="PF00583">
    <property type="entry name" value="Acetyltransf_1"/>
    <property type="match status" value="1"/>
</dbReference>
<dbReference type="AlphaFoldDB" id="A0A4S3K7Z8"/>
<dbReference type="GO" id="GO:0016747">
    <property type="term" value="F:acyltransferase activity, transferring groups other than amino-acyl groups"/>
    <property type="evidence" value="ECO:0007669"/>
    <property type="project" value="InterPro"/>
</dbReference>
<comment type="caution">
    <text evidence="4">The sequence shown here is derived from an EMBL/GenBank/DDBJ whole genome shotgun (WGS) entry which is preliminary data.</text>
</comment>
<dbReference type="InterPro" id="IPR050680">
    <property type="entry name" value="YpeA/RimI_acetyltransf"/>
</dbReference>
<sequence>MNDSPLLIRLADDDDDFILALVPRFADFPLPAWRRRHECVEGIRQDLLRHLEDQPANSFLFVAENGDGERVGFIHLQRTADFFSGRSNCHISDLAVAPSHEGDGVGKALLAHAEDWAREHQCQLVTLAVFPGNERARTLYETSGYLPDLLRLAKPIR</sequence>
<keyword evidence="2" id="KW-0012">Acyltransferase</keyword>
<dbReference type="InterPro" id="IPR016181">
    <property type="entry name" value="Acyl_CoA_acyltransferase"/>
</dbReference>
<evidence type="ECO:0000259" key="3">
    <source>
        <dbReference type="PROSITE" id="PS51186"/>
    </source>
</evidence>
<dbReference type="Proteomes" id="UP000306317">
    <property type="component" value="Unassembled WGS sequence"/>
</dbReference>
<keyword evidence="1 4" id="KW-0808">Transferase</keyword>
<evidence type="ECO:0000313" key="4">
    <source>
        <dbReference type="EMBL" id="THD03894.1"/>
    </source>
</evidence>